<dbReference type="GO" id="GO:0140359">
    <property type="term" value="F:ABC-type transporter activity"/>
    <property type="evidence" value="ECO:0007669"/>
    <property type="project" value="InterPro"/>
</dbReference>
<feature type="transmembrane region" description="Helical" evidence="7">
    <location>
        <begin position="108"/>
        <end position="129"/>
    </location>
</feature>
<evidence type="ECO:0000256" key="1">
    <source>
        <dbReference type="ARBA" id="ARBA00004651"/>
    </source>
</evidence>
<keyword evidence="4 7" id="KW-0812">Transmembrane</keyword>
<protein>
    <submittedName>
        <fullName evidence="8">Doxorubicin resistance ABC transporter permease protein drrB</fullName>
    </submittedName>
</protein>
<dbReference type="EMBL" id="LN868938">
    <property type="protein sequence ID" value="CRY78587.1"/>
    <property type="molecule type" value="Genomic_DNA"/>
</dbReference>
<sequence>MSGPTPGGGAASARSASRAGAVPVIEAVATEPAAPAHRGAWLTDLRARPVRARQWWVLTTRLITPSVKTGEVLTSVFAPAAFTASFYIPLKTVMTFAGTGFSSYAQFMMPLVILQAAAFTAIGAAFRSATDAVAGLDRRFGSMPIGKLVPFGARMSGNVFRLVIALTAALVCGHVIGFRFRLDALHTLGFLALALAIGIAFTVGADVIGTASKSPEATTQALVLPPLILGMLSTALAPATQFPQWVQPFVRNQPISQFAIGLRALAGDTAGNAGVVSWSLLGPSLLWLAGILALALPLAVRFATRRS</sequence>
<evidence type="ECO:0000256" key="2">
    <source>
        <dbReference type="ARBA" id="ARBA00007783"/>
    </source>
</evidence>
<feature type="transmembrane region" description="Helical" evidence="7">
    <location>
        <begin position="221"/>
        <end position="239"/>
    </location>
</feature>
<keyword evidence="5 7" id="KW-1133">Transmembrane helix</keyword>
<dbReference type="InterPro" id="IPR000412">
    <property type="entry name" value="ABC_2_transport"/>
</dbReference>
<dbReference type="InterPro" id="IPR051328">
    <property type="entry name" value="T7SS_ABC-Transporter"/>
</dbReference>
<evidence type="ECO:0000256" key="4">
    <source>
        <dbReference type="ARBA" id="ARBA00022692"/>
    </source>
</evidence>
<evidence type="ECO:0000313" key="8">
    <source>
        <dbReference type="EMBL" id="CRY78587.1"/>
    </source>
</evidence>
<keyword evidence="6 7" id="KW-0472">Membrane</keyword>
<dbReference type="Proteomes" id="UP000057820">
    <property type="component" value="Chromosome 1"/>
</dbReference>
<feature type="transmembrane region" description="Helical" evidence="7">
    <location>
        <begin position="285"/>
        <end position="304"/>
    </location>
</feature>
<evidence type="ECO:0000256" key="7">
    <source>
        <dbReference type="SAM" id="Phobius"/>
    </source>
</evidence>
<reference evidence="9" key="1">
    <citation type="submission" date="2015-03" db="EMBL/GenBank/DDBJ databases">
        <authorList>
            <consortium name="Pathogen Informatics"/>
        </authorList>
    </citation>
    <scope>NUCLEOTIDE SEQUENCE [LARGE SCALE GENOMIC DNA]</scope>
    <source>
        <strain evidence="9">NCTC11134</strain>
    </source>
</reference>
<dbReference type="GO" id="GO:0043190">
    <property type="term" value="C:ATP-binding cassette (ABC) transporter complex"/>
    <property type="evidence" value="ECO:0007669"/>
    <property type="project" value="InterPro"/>
</dbReference>
<dbReference type="RefSeq" id="WP_082668672.1">
    <property type="nucleotide sequence ID" value="NZ_CAACYE020000001.1"/>
</dbReference>
<organism evidence="8 9">
    <name type="scientific">Nocardia farcinica</name>
    <dbReference type="NCBI Taxonomy" id="37329"/>
    <lineage>
        <taxon>Bacteria</taxon>
        <taxon>Bacillati</taxon>
        <taxon>Actinomycetota</taxon>
        <taxon>Actinomycetes</taxon>
        <taxon>Mycobacteriales</taxon>
        <taxon>Nocardiaceae</taxon>
        <taxon>Nocardia</taxon>
    </lineage>
</organism>
<feature type="transmembrane region" description="Helical" evidence="7">
    <location>
        <begin position="188"/>
        <end position="209"/>
    </location>
</feature>
<gene>
    <name evidence="8" type="primary">drrB_7</name>
    <name evidence="8" type="ORF">ERS450000_03003</name>
</gene>
<proteinExistence type="inferred from homology"/>
<dbReference type="PANTHER" id="PTHR43077:SF8">
    <property type="entry name" value="DOXORUBICIN RESISTANCE ABC TRANSPORTER PERMEASE PROTEIN DRRB"/>
    <property type="match status" value="1"/>
</dbReference>
<accession>A0A0H5NT19</accession>
<keyword evidence="3" id="KW-1003">Cell membrane</keyword>
<dbReference type="AlphaFoldDB" id="A0A0H5NT19"/>
<comment type="subcellular location">
    <subcellularLocation>
        <location evidence="1">Cell membrane</location>
        <topology evidence="1">Multi-pass membrane protein</topology>
    </subcellularLocation>
</comment>
<evidence type="ECO:0000256" key="6">
    <source>
        <dbReference type="ARBA" id="ARBA00023136"/>
    </source>
</evidence>
<dbReference type="PANTHER" id="PTHR43077">
    <property type="entry name" value="TRANSPORT PERMEASE YVFS-RELATED"/>
    <property type="match status" value="1"/>
</dbReference>
<feature type="transmembrane region" description="Helical" evidence="7">
    <location>
        <begin position="159"/>
        <end position="182"/>
    </location>
</feature>
<dbReference type="KEGG" id="nfr:ERS450000_03003"/>
<evidence type="ECO:0000256" key="3">
    <source>
        <dbReference type="ARBA" id="ARBA00022475"/>
    </source>
</evidence>
<dbReference type="PIRSF" id="PIRSF006648">
    <property type="entry name" value="DrrB"/>
    <property type="match status" value="1"/>
</dbReference>
<evidence type="ECO:0000256" key="5">
    <source>
        <dbReference type="ARBA" id="ARBA00022989"/>
    </source>
</evidence>
<evidence type="ECO:0000313" key="9">
    <source>
        <dbReference type="Proteomes" id="UP000057820"/>
    </source>
</evidence>
<comment type="similarity">
    <text evidence="2">Belongs to the ABC-2 integral membrane protein family.</text>
</comment>
<name>A0A0H5NT19_NOCFR</name>